<comment type="caution">
    <text evidence="1">The sequence shown here is derived from an EMBL/GenBank/DDBJ whole genome shotgun (WGS) entry which is preliminary data.</text>
</comment>
<evidence type="ECO:0000313" key="1">
    <source>
        <dbReference type="EMBL" id="EQM63144.1"/>
    </source>
</evidence>
<reference evidence="1 2" key="1">
    <citation type="submission" date="2013-07" db="EMBL/GenBank/DDBJ databases">
        <title>Isolation of a new Chlamydia species from the feral Sacred Ibis (Threskiornis aethiopicus): Chlamydia ibidis.</title>
        <authorList>
            <person name="Vorimore F."/>
            <person name="Hsia R.-C."/>
            <person name="Huot-Creasy H."/>
            <person name="Bastian S."/>
            <person name="Deruyter L."/>
            <person name="Passet A."/>
            <person name="Sachse K."/>
            <person name="Bavoil P."/>
            <person name="Myers G."/>
            <person name="Laroucau K."/>
        </authorList>
    </citation>
    <scope>NUCLEOTIDE SEQUENCE [LARGE SCALE GENOMIC DNA]</scope>
    <source>
        <strain evidence="1 2">10-1398/6</strain>
    </source>
</reference>
<organism evidence="1 2">
    <name type="scientific">Chlamydia ibidis 10-1398/6</name>
    <dbReference type="NCBI Taxonomy" id="1046581"/>
    <lineage>
        <taxon>Bacteria</taxon>
        <taxon>Pseudomonadati</taxon>
        <taxon>Chlamydiota</taxon>
        <taxon>Chlamydiia</taxon>
        <taxon>Chlamydiales</taxon>
        <taxon>Chlamydiaceae</taxon>
        <taxon>Chlamydia/Chlamydophila group</taxon>
        <taxon>Chlamydia</taxon>
    </lineage>
</organism>
<dbReference type="Proteomes" id="UP000016064">
    <property type="component" value="Unassembled WGS sequence"/>
</dbReference>
<proteinExistence type="predicted"/>
<dbReference type="EMBL" id="APJW01000001">
    <property type="protein sequence ID" value="EQM63144.1"/>
    <property type="molecule type" value="Genomic_DNA"/>
</dbReference>
<name>A0ABN0N0J6_9CHLA</name>
<protein>
    <submittedName>
        <fullName evidence="1">Uncharacterized protein</fullName>
    </submittedName>
</protein>
<gene>
    <name evidence="1" type="ORF">H359_0239</name>
</gene>
<keyword evidence="2" id="KW-1185">Reference proteome</keyword>
<evidence type="ECO:0000313" key="2">
    <source>
        <dbReference type="Proteomes" id="UP000016064"/>
    </source>
</evidence>
<sequence>MCSIVFCLGCSKDTSHPYLVIPERITSQLGIPVTLYPISEEVPNPRYDWQCPKHHIITKYSLHCRGHQEKLETDDCILYDCDGLQHSLFQEFFVFPRLVTIIRLLNTHFPCSIVEGYCCPNHLAFSSAQGNHLSKKHLIGAAALLSLPDSISLDHIKRILPALYTQKQVLPFIKEFQKSEVMLENGEFSLKIQKMDGYSYLTIEILYDLENNIPVI</sequence>
<accession>A0ABN0N0J6</accession>